<dbReference type="CDD" id="cd00082">
    <property type="entry name" value="HisKA"/>
    <property type="match status" value="1"/>
</dbReference>
<feature type="modified residue" description="Phosphohistidine" evidence="14">
    <location>
        <position position="1042"/>
    </location>
</feature>
<comment type="subcellular location">
    <subcellularLocation>
        <location evidence="2">Cell inner membrane</location>
        <topology evidence="2">Multi-pass membrane protein</topology>
    </subcellularLocation>
</comment>
<name>A0ABU3N4U9_9SPHN</name>
<accession>A0ABU3N4U9</accession>
<dbReference type="Gene3D" id="3.30.565.10">
    <property type="entry name" value="Histidine kinase-like ATPase, C-terminal domain"/>
    <property type="match status" value="1"/>
</dbReference>
<dbReference type="SMART" id="SM00387">
    <property type="entry name" value="HATPase_c"/>
    <property type="match status" value="1"/>
</dbReference>
<dbReference type="NCBIfam" id="TIGR00229">
    <property type="entry name" value="sensory_box"/>
    <property type="match status" value="3"/>
</dbReference>
<dbReference type="InterPro" id="IPR036641">
    <property type="entry name" value="HPT_dom_sf"/>
</dbReference>
<evidence type="ECO:0000256" key="15">
    <source>
        <dbReference type="PROSITE-ProRule" id="PRU00169"/>
    </source>
</evidence>
<dbReference type="Pfam" id="PF01627">
    <property type="entry name" value="Hpt"/>
    <property type="match status" value="1"/>
</dbReference>
<dbReference type="InterPro" id="IPR001610">
    <property type="entry name" value="PAC"/>
</dbReference>
<evidence type="ECO:0000256" key="8">
    <source>
        <dbReference type="ARBA" id="ARBA00022692"/>
    </source>
</evidence>
<evidence type="ECO:0000256" key="9">
    <source>
        <dbReference type="ARBA" id="ARBA00022777"/>
    </source>
</evidence>
<evidence type="ECO:0000259" key="16">
    <source>
        <dbReference type="PROSITE" id="PS50109"/>
    </source>
</evidence>
<evidence type="ECO:0000259" key="20">
    <source>
        <dbReference type="PROSITE" id="PS50894"/>
    </source>
</evidence>
<dbReference type="Pfam" id="PF02518">
    <property type="entry name" value="HATPase_c"/>
    <property type="match status" value="1"/>
</dbReference>
<feature type="domain" description="Response regulatory" evidence="17">
    <location>
        <begin position="865"/>
        <end position="982"/>
    </location>
</feature>
<dbReference type="PROSITE" id="PS50109">
    <property type="entry name" value="HIS_KIN"/>
    <property type="match status" value="1"/>
</dbReference>
<keyword evidence="10" id="KW-0547">Nucleotide-binding</keyword>
<feature type="domain" description="PAS" evidence="18">
    <location>
        <begin position="478"/>
        <end position="548"/>
    </location>
</feature>
<dbReference type="Gene3D" id="1.10.287.130">
    <property type="match status" value="1"/>
</dbReference>
<evidence type="ECO:0000313" key="21">
    <source>
        <dbReference type="EMBL" id="MDT8759413.1"/>
    </source>
</evidence>
<dbReference type="InterPro" id="IPR013767">
    <property type="entry name" value="PAS_fold"/>
</dbReference>
<keyword evidence="7" id="KW-0808">Transferase</keyword>
<evidence type="ECO:0000256" key="1">
    <source>
        <dbReference type="ARBA" id="ARBA00000085"/>
    </source>
</evidence>
<dbReference type="InterPro" id="IPR035965">
    <property type="entry name" value="PAS-like_dom_sf"/>
</dbReference>
<dbReference type="CDD" id="cd00130">
    <property type="entry name" value="PAS"/>
    <property type="match status" value="3"/>
</dbReference>
<keyword evidence="11" id="KW-1133">Transmembrane helix</keyword>
<evidence type="ECO:0000256" key="10">
    <source>
        <dbReference type="ARBA" id="ARBA00022840"/>
    </source>
</evidence>
<evidence type="ECO:0000259" key="18">
    <source>
        <dbReference type="PROSITE" id="PS50112"/>
    </source>
</evidence>
<feature type="modified residue" description="4-aspartylphosphate" evidence="15">
    <location>
        <position position="914"/>
    </location>
</feature>
<evidence type="ECO:0000256" key="5">
    <source>
        <dbReference type="ARBA" id="ARBA00022519"/>
    </source>
</evidence>
<keyword evidence="8" id="KW-0812">Transmembrane</keyword>
<dbReference type="SMART" id="SM00448">
    <property type="entry name" value="REC"/>
    <property type="match status" value="1"/>
</dbReference>
<protein>
    <recommendedName>
        <fullName evidence="3">histidine kinase</fullName>
        <ecNumber evidence="3">2.7.13.3</ecNumber>
    </recommendedName>
</protein>
<dbReference type="SUPFAM" id="SSF47226">
    <property type="entry name" value="Histidine-containing phosphotransfer domain, HPT domain"/>
    <property type="match status" value="1"/>
</dbReference>
<dbReference type="PANTHER" id="PTHR43047:SF64">
    <property type="entry name" value="HISTIDINE KINASE CONTAINING CHEY-HOMOLOGOUS RECEIVER DOMAIN AND PAS DOMAIN-RELATED"/>
    <property type="match status" value="1"/>
</dbReference>
<dbReference type="InterPro" id="IPR008207">
    <property type="entry name" value="Sig_transdc_His_kin_Hpt_dom"/>
</dbReference>
<evidence type="ECO:0000256" key="3">
    <source>
        <dbReference type="ARBA" id="ARBA00012438"/>
    </source>
</evidence>
<dbReference type="InterPro" id="IPR003594">
    <property type="entry name" value="HATPase_dom"/>
</dbReference>
<dbReference type="SUPFAM" id="SSF55785">
    <property type="entry name" value="PYP-like sensor domain (PAS domain)"/>
    <property type="match status" value="3"/>
</dbReference>
<keyword evidence="10" id="KW-0067">ATP-binding</keyword>
<dbReference type="InterPro" id="IPR001789">
    <property type="entry name" value="Sig_transdc_resp-reg_receiver"/>
</dbReference>
<dbReference type="InterPro" id="IPR013655">
    <property type="entry name" value="PAS_fold_3"/>
</dbReference>
<feature type="domain" description="PAS" evidence="18">
    <location>
        <begin position="358"/>
        <end position="428"/>
    </location>
</feature>
<feature type="domain" description="PAC" evidence="19">
    <location>
        <begin position="551"/>
        <end position="604"/>
    </location>
</feature>
<dbReference type="InterPro" id="IPR011006">
    <property type="entry name" value="CheY-like_superfamily"/>
</dbReference>
<dbReference type="Gene3D" id="3.40.50.2300">
    <property type="match status" value="1"/>
</dbReference>
<evidence type="ECO:0000256" key="4">
    <source>
        <dbReference type="ARBA" id="ARBA00022475"/>
    </source>
</evidence>
<evidence type="ECO:0000256" key="7">
    <source>
        <dbReference type="ARBA" id="ARBA00022679"/>
    </source>
</evidence>
<dbReference type="Gene3D" id="3.30.450.20">
    <property type="entry name" value="PAS domain"/>
    <property type="match status" value="3"/>
</dbReference>
<dbReference type="InterPro" id="IPR029016">
    <property type="entry name" value="GAF-like_dom_sf"/>
</dbReference>
<gene>
    <name evidence="21" type="ORF">MZO42_11965</name>
</gene>
<dbReference type="SUPFAM" id="SSF47384">
    <property type="entry name" value="Homodimeric domain of signal transducing histidine kinase"/>
    <property type="match status" value="1"/>
</dbReference>
<feature type="domain" description="HPt" evidence="20">
    <location>
        <begin position="998"/>
        <end position="1089"/>
    </location>
</feature>
<dbReference type="Pfam" id="PF13185">
    <property type="entry name" value="GAF_2"/>
    <property type="match status" value="1"/>
</dbReference>
<feature type="domain" description="Histidine kinase" evidence="16">
    <location>
        <begin position="622"/>
        <end position="843"/>
    </location>
</feature>
<dbReference type="Pfam" id="PF08447">
    <property type="entry name" value="PAS_3"/>
    <property type="match status" value="2"/>
</dbReference>
<dbReference type="InterPro" id="IPR005467">
    <property type="entry name" value="His_kinase_dom"/>
</dbReference>
<evidence type="ECO:0000256" key="6">
    <source>
        <dbReference type="ARBA" id="ARBA00022553"/>
    </source>
</evidence>
<dbReference type="EC" id="2.7.13.3" evidence="3"/>
<dbReference type="SUPFAM" id="SSF55874">
    <property type="entry name" value="ATPase domain of HSP90 chaperone/DNA topoisomerase II/histidine kinase"/>
    <property type="match status" value="1"/>
</dbReference>
<dbReference type="SUPFAM" id="SSF52172">
    <property type="entry name" value="CheY-like"/>
    <property type="match status" value="1"/>
</dbReference>
<dbReference type="PROSITE" id="PS50113">
    <property type="entry name" value="PAC"/>
    <property type="match status" value="2"/>
</dbReference>
<dbReference type="SMART" id="SM00091">
    <property type="entry name" value="PAS"/>
    <property type="match status" value="3"/>
</dbReference>
<keyword evidence="9" id="KW-0418">Kinase</keyword>
<organism evidence="21">
    <name type="scientific">Sphingomonas psychrotolerans</name>
    <dbReference type="NCBI Taxonomy" id="1327635"/>
    <lineage>
        <taxon>Bacteria</taxon>
        <taxon>Pseudomonadati</taxon>
        <taxon>Pseudomonadota</taxon>
        <taxon>Alphaproteobacteria</taxon>
        <taxon>Sphingomonadales</taxon>
        <taxon>Sphingomonadaceae</taxon>
        <taxon>Sphingomonas</taxon>
    </lineage>
</organism>
<dbReference type="SMART" id="SM00065">
    <property type="entry name" value="GAF"/>
    <property type="match status" value="1"/>
</dbReference>
<keyword evidence="4" id="KW-1003">Cell membrane</keyword>
<evidence type="ECO:0000256" key="12">
    <source>
        <dbReference type="ARBA" id="ARBA00023012"/>
    </source>
</evidence>
<comment type="caution">
    <text evidence="21">The sequence shown here is derived from an EMBL/GenBank/DDBJ whole genome shotgun (WGS) entry which is preliminary data.</text>
</comment>
<dbReference type="InterPro" id="IPR004358">
    <property type="entry name" value="Sig_transdc_His_kin-like_C"/>
</dbReference>
<dbReference type="InterPro" id="IPR000014">
    <property type="entry name" value="PAS"/>
</dbReference>
<evidence type="ECO:0000256" key="11">
    <source>
        <dbReference type="ARBA" id="ARBA00022989"/>
    </source>
</evidence>
<evidence type="ECO:0000259" key="19">
    <source>
        <dbReference type="PROSITE" id="PS50113"/>
    </source>
</evidence>
<dbReference type="PRINTS" id="PR00344">
    <property type="entry name" value="BCTRLSENSOR"/>
</dbReference>
<dbReference type="SUPFAM" id="SSF55781">
    <property type="entry name" value="GAF domain-like"/>
    <property type="match status" value="1"/>
</dbReference>
<keyword evidence="13" id="KW-0472">Membrane</keyword>
<evidence type="ECO:0000256" key="14">
    <source>
        <dbReference type="PROSITE-ProRule" id="PRU00110"/>
    </source>
</evidence>
<dbReference type="EMBL" id="JALMLT010000003">
    <property type="protein sequence ID" value="MDT8759413.1"/>
    <property type="molecule type" value="Genomic_DNA"/>
</dbReference>
<dbReference type="Pfam" id="PF00072">
    <property type="entry name" value="Response_reg"/>
    <property type="match status" value="1"/>
</dbReference>
<dbReference type="InterPro" id="IPR036097">
    <property type="entry name" value="HisK_dim/P_sf"/>
</dbReference>
<proteinExistence type="predicted"/>
<dbReference type="CDD" id="cd16922">
    <property type="entry name" value="HATPase_EvgS-ArcB-TorS-like"/>
    <property type="match status" value="1"/>
</dbReference>
<evidence type="ECO:0000259" key="17">
    <source>
        <dbReference type="PROSITE" id="PS50110"/>
    </source>
</evidence>
<feature type="domain" description="PAS" evidence="18">
    <location>
        <begin position="236"/>
        <end position="307"/>
    </location>
</feature>
<dbReference type="CDD" id="cd17546">
    <property type="entry name" value="REC_hyHK_CKI1_RcsC-like"/>
    <property type="match status" value="1"/>
</dbReference>
<dbReference type="SMART" id="SM00388">
    <property type="entry name" value="HisKA"/>
    <property type="match status" value="1"/>
</dbReference>
<dbReference type="InterPro" id="IPR003661">
    <property type="entry name" value="HisK_dim/P_dom"/>
</dbReference>
<dbReference type="SMART" id="SM00086">
    <property type="entry name" value="PAC"/>
    <property type="match status" value="3"/>
</dbReference>
<dbReference type="PROSITE" id="PS50112">
    <property type="entry name" value="PAS"/>
    <property type="match status" value="3"/>
</dbReference>
<keyword evidence="6 15" id="KW-0597">Phosphoprotein</keyword>
<keyword evidence="12" id="KW-0902">Two-component regulatory system</keyword>
<dbReference type="InterPro" id="IPR003018">
    <property type="entry name" value="GAF"/>
</dbReference>
<keyword evidence="5" id="KW-0997">Cell inner membrane</keyword>
<dbReference type="InterPro" id="IPR036890">
    <property type="entry name" value="HATPase_C_sf"/>
</dbReference>
<dbReference type="InterPro" id="IPR000700">
    <property type="entry name" value="PAS-assoc_C"/>
</dbReference>
<evidence type="ECO:0000256" key="2">
    <source>
        <dbReference type="ARBA" id="ARBA00004429"/>
    </source>
</evidence>
<dbReference type="PROSITE" id="PS50110">
    <property type="entry name" value="RESPONSE_REGULATORY"/>
    <property type="match status" value="1"/>
</dbReference>
<evidence type="ECO:0000256" key="13">
    <source>
        <dbReference type="ARBA" id="ARBA00023136"/>
    </source>
</evidence>
<dbReference type="Pfam" id="PF00512">
    <property type="entry name" value="HisKA"/>
    <property type="match status" value="1"/>
</dbReference>
<dbReference type="PROSITE" id="PS50894">
    <property type="entry name" value="HPT"/>
    <property type="match status" value="1"/>
</dbReference>
<dbReference type="PANTHER" id="PTHR43047">
    <property type="entry name" value="TWO-COMPONENT HISTIDINE PROTEIN KINASE"/>
    <property type="match status" value="1"/>
</dbReference>
<dbReference type="Gene3D" id="3.30.450.40">
    <property type="match status" value="1"/>
</dbReference>
<sequence length="1089" mass="119734">MHRADSYLAIYQPPVSPMFDLGPEALEMQLNFNEQATSQLCDRIERLERLAHAQNRLADTDLDLDRFMEVVVAELEALVEGSCVVIELIDGGDLIARAISPALRAFEGLRFCREGSLSGLCVEQNALLISNDTFNDPRVDRAACERTGVRAMVCAPLIGDGEVAGVVKICTDTPNRFGDDDVQALRLLTASLSAEMRKRCRFAATERSLEERTRAAVALSREVGERIALEASLRANEQRLAGIIGNAHQAIVTMTGEGTVTCWNRQAELTFGWSEEEAIGRDLAELIVPTELRPMHKSALRRYVETGQGTIVGRRIEVEALHRTGRHIPVELAINAARLQHGWEFTALLHDISERRARTEQFESAFNHAPIGMALVSLDGGFLRVNEAFGKIVGYSTQELEAFDFQTLTHPDDLEADLALVADLISGKISSYKLDKRYIHKRGRFVWVRLSVSMVDAEDGNPPHFIAQVEDLTNEREAENRYRLMARNSTDMITTTDLEGRITFISPSCEKIVGLNPDDLLGKPAFDFVHPEDLGGLRKQYGSLIRTGSAERVRWRSQRPDGEWVWLESSIGILHDAHDEQMTGFIDVVRDVTDRKQREDALAAATLKAEQAVKSKSDFVANVSHELRTPLNSVIGFSRLLDEAPELSEETRRRVRLIHNAGQALRGVIDNVLDFSKLEAAALELNCVPFDFHDFIRQTVALMEPQAAAKDVQLRALLGSDVPGWVLGDDARLRQVVLNLLSNAVKFTQEGSVTLTVWSTGKGSDARLRVEVRDTGAGIAAERMATLFSRFVQAAPTIASHYGGTGLGLAISRQLIELMQGTIGVTSKLGDGSTFWFEIPLREASEASAPVKPNPRLQPGFAGKRILVVDDVDLNRDLMLATLSRYGFAVSLANDGSAAVDAVLNGAFDLVLMDCQMPVMDGFTATRIIRESASASSTVPIVALTASAQIAHLERCRDAGMDDQLTKPLDDRQLERVLSRLFSPDGSPTIEPVASPVEAPAKPSLETRYRQRKESALEKIAEALGAEEMSDDIADALQSVAHQLAGVSAMFGEPDFGNLASKLDDGLASWPPEQRLEQVRAIYHQLLAA</sequence>
<feature type="domain" description="PAC" evidence="19">
    <location>
        <begin position="432"/>
        <end position="484"/>
    </location>
</feature>
<reference evidence="21" key="1">
    <citation type="submission" date="2022-04" db="EMBL/GenBank/DDBJ databases">
        <title>Tomato heritable bacteria conferring resistance against bacterial wilt.</title>
        <authorList>
            <person name="Yin J."/>
        </authorList>
    </citation>
    <scope>NUCLEOTIDE SEQUENCE</scope>
    <source>
        <strain evidence="21">Cra20</strain>
    </source>
</reference>
<dbReference type="Pfam" id="PF00989">
    <property type="entry name" value="PAS"/>
    <property type="match status" value="1"/>
</dbReference>
<comment type="catalytic activity">
    <reaction evidence="1">
        <text>ATP + protein L-histidine = ADP + protein N-phospho-L-histidine.</text>
        <dbReference type="EC" id="2.7.13.3"/>
    </reaction>
</comment>